<evidence type="ECO:0000313" key="1">
    <source>
        <dbReference type="EMBL" id="MBB5917930.1"/>
    </source>
</evidence>
<comment type="caution">
    <text evidence="1">The sequence shown here is derived from an EMBL/GenBank/DDBJ whole genome shotgun (WGS) entry which is preliminary data.</text>
</comment>
<gene>
    <name evidence="1" type="ORF">BJY24_006842</name>
</gene>
<dbReference type="Proteomes" id="UP000540412">
    <property type="component" value="Unassembled WGS sequence"/>
</dbReference>
<evidence type="ECO:0000313" key="2">
    <source>
        <dbReference type="Proteomes" id="UP000540412"/>
    </source>
</evidence>
<sequence>MARVIVRRLRVVNGDEVWARIGALTARAARGGYRLIRDSAQPYRWVLLDAEDGECLYSALTLEDIERWLDE</sequence>
<proteinExistence type="predicted"/>
<protein>
    <submittedName>
        <fullName evidence="1">Uncharacterized protein</fullName>
    </submittedName>
</protein>
<dbReference type="RefSeq" id="WP_246829510.1">
    <property type="nucleotide sequence ID" value="NZ_JACHIT010000002.1"/>
</dbReference>
<organism evidence="1 2">
    <name type="scientific">Nocardia transvalensis</name>
    <dbReference type="NCBI Taxonomy" id="37333"/>
    <lineage>
        <taxon>Bacteria</taxon>
        <taxon>Bacillati</taxon>
        <taxon>Actinomycetota</taxon>
        <taxon>Actinomycetes</taxon>
        <taxon>Mycobacteriales</taxon>
        <taxon>Nocardiaceae</taxon>
        <taxon>Nocardia</taxon>
    </lineage>
</organism>
<dbReference type="EMBL" id="JACHIT010000002">
    <property type="protein sequence ID" value="MBB5917930.1"/>
    <property type="molecule type" value="Genomic_DNA"/>
</dbReference>
<name>A0A7W9PKQ8_9NOCA</name>
<accession>A0A7W9PKQ8</accession>
<reference evidence="1 2" key="1">
    <citation type="submission" date="2020-08" db="EMBL/GenBank/DDBJ databases">
        <title>Sequencing the genomes of 1000 actinobacteria strains.</title>
        <authorList>
            <person name="Klenk H.-P."/>
        </authorList>
    </citation>
    <scope>NUCLEOTIDE SEQUENCE [LARGE SCALE GENOMIC DNA]</scope>
    <source>
        <strain evidence="1 2">DSM 43582</strain>
    </source>
</reference>
<dbReference type="AlphaFoldDB" id="A0A7W9PKQ8"/>
<keyword evidence="2" id="KW-1185">Reference proteome</keyword>